<proteinExistence type="inferred from homology"/>
<dbReference type="SUPFAM" id="SSF88659">
    <property type="entry name" value="Sigma3 and sigma4 domains of RNA polymerase sigma factors"/>
    <property type="match status" value="1"/>
</dbReference>
<dbReference type="GO" id="GO:0006352">
    <property type="term" value="P:DNA-templated transcription initiation"/>
    <property type="evidence" value="ECO:0007669"/>
    <property type="project" value="InterPro"/>
</dbReference>
<dbReference type="InterPro" id="IPR039425">
    <property type="entry name" value="RNA_pol_sigma-70-like"/>
</dbReference>
<dbReference type="Gene3D" id="1.10.10.10">
    <property type="entry name" value="Winged helix-like DNA-binding domain superfamily/Winged helix DNA-binding domain"/>
    <property type="match status" value="1"/>
</dbReference>
<evidence type="ECO:0000256" key="3">
    <source>
        <dbReference type="ARBA" id="ARBA00023082"/>
    </source>
</evidence>
<keyword evidence="2" id="KW-0805">Transcription regulation</keyword>
<accession>A0A956N8V4</accession>
<evidence type="ECO:0000313" key="7">
    <source>
        <dbReference type="EMBL" id="MCA9754734.1"/>
    </source>
</evidence>
<evidence type="ECO:0000256" key="1">
    <source>
        <dbReference type="ARBA" id="ARBA00010641"/>
    </source>
</evidence>
<dbReference type="InterPro" id="IPR013325">
    <property type="entry name" value="RNA_pol_sigma_r2"/>
</dbReference>
<organism evidence="7 8">
    <name type="scientific">Eiseniibacteriota bacterium</name>
    <dbReference type="NCBI Taxonomy" id="2212470"/>
    <lineage>
        <taxon>Bacteria</taxon>
        <taxon>Candidatus Eiseniibacteriota</taxon>
    </lineage>
</organism>
<dbReference type="PANTHER" id="PTHR43133">
    <property type="entry name" value="RNA POLYMERASE ECF-TYPE SIGMA FACTO"/>
    <property type="match status" value="1"/>
</dbReference>
<dbReference type="Pfam" id="PF04542">
    <property type="entry name" value="Sigma70_r2"/>
    <property type="match status" value="1"/>
</dbReference>
<evidence type="ECO:0000259" key="6">
    <source>
        <dbReference type="Pfam" id="PF08281"/>
    </source>
</evidence>
<keyword evidence="4" id="KW-0804">Transcription</keyword>
<feature type="domain" description="RNA polymerase sigma-70 region 2" evidence="5">
    <location>
        <begin position="22"/>
        <end position="87"/>
    </location>
</feature>
<comment type="caution">
    <text evidence="7">The sequence shown here is derived from an EMBL/GenBank/DDBJ whole genome shotgun (WGS) entry which is preliminary data.</text>
</comment>
<comment type="similarity">
    <text evidence="1">Belongs to the sigma-70 factor family. ECF subfamily.</text>
</comment>
<dbReference type="GO" id="GO:0003677">
    <property type="term" value="F:DNA binding"/>
    <property type="evidence" value="ECO:0007669"/>
    <property type="project" value="InterPro"/>
</dbReference>
<dbReference type="Proteomes" id="UP000739538">
    <property type="component" value="Unassembled WGS sequence"/>
</dbReference>
<dbReference type="InterPro" id="IPR036388">
    <property type="entry name" value="WH-like_DNA-bd_sf"/>
</dbReference>
<name>A0A956N8V4_UNCEI</name>
<dbReference type="Gene3D" id="1.10.1740.10">
    <property type="match status" value="1"/>
</dbReference>
<dbReference type="SUPFAM" id="SSF88946">
    <property type="entry name" value="Sigma2 domain of RNA polymerase sigma factors"/>
    <property type="match status" value="1"/>
</dbReference>
<dbReference type="InterPro" id="IPR007627">
    <property type="entry name" value="RNA_pol_sigma70_r2"/>
</dbReference>
<dbReference type="InterPro" id="IPR013249">
    <property type="entry name" value="RNA_pol_sigma70_r4_t2"/>
</dbReference>
<dbReference type="EMBL" id="JAGQHS010000008">
    <property type="protein sequence ID" value="MCA9754734.1"/>
    <property type="molecule type" value="Genomic_DNA"/>
</dbReference>
<gene>
    <name evidence="7" type="ORF">KDA27_02955</name>
</gene>
<reference evidence="7" key="2">
    <citation type="journal article" date="2021" name="Microbiome">
        <title>Successional dynamics and alternative stable states in a saline activated sludge microbial community over 9 years.</title>
        <authorList>
            <person name="Wang Y."/>
            <person name="Ye J."/>
            <person name="Ju F."/>
            <person name="Liu L."/>
            <person name="Boyd J.A."/>
            <person name="Deng Y."/>
            <person name="Parks D.H."/>
            <person name="Jiang X."/>
            <person name="Yin X."/>
            <person name="Woodcroft B.J."/>
            <person name="Tyson G.W."/>
            <person name="Hugenholtz P."/>
            <person name="Polz M.F."/>
            <person name="Zhang T."/>
        </authorList>
    </citation>
    <scope>NUCLEOTIDE SEQUENCE</scope>
    <source>
        <strain evidence="7">HKST-UBA02</strain>
    </source>
</reference>
<protein>
    <submittedName>
        <fullName evidence="7">Sigma-70 family RNA polymerase sigma factor</fullName>
    </submittedName>
</protein>
<sequence>MAVEQTDRRSITERSPFWEAAYREHGPSILSFLRRRLPDGDDAEDLLQETFVRAIRAPEGPRDPAKTRSYLFTTARHLLIDQIRRRQVVLSEAEAQRIDEDVSRVTPESGVRVRELRERLGVAMDRMTKPERQAFEAAVLRHEPYSEIAKRLGWSRVQVKVNVFRARKRAMQELGDLMERIQIGDWN</sequence>
<dbReference type="AlphaFoldDB" id="A0A956N8V4"/>
<dbReference type="Pfam" id="PF08281">
    <property type="entry name" value="Sigma70_r4_2"/>
    <property type="match status" value="1"/>
</dbReference>
<dbReference type="NCBIfam" id="TIGR02937">
    <property type="entry name" value="sigma70-ECF"/>
    <property type="match status" value="1"/>
</dbReference>
<evidence type="ECO:0000259" key="5">
    <source>
        <dbReference type="Pfam" id="PF04542"/>
    </source>
</evidence>
<evidence type="ECO:0000256" key="4">
    <source>
        <dbReference type="ARBA" id="ARBA00023163"/>
    </source>
</evidence>
<keyword evidence="3" id="KW-0731">Sigma factor</keyword>
<dbReference type="PANTHER" id="PTHR43133:SF63">
    <property type="entry name" value="RNA POLYMERASE SIGMA FACTOR FECI-RELATED"/>
    <property type="match status" value="1"/>
</dbReference>
<evidence type="ECO:0000313" key="8">
    <source>
        <dbReference type="Proteomes" id="UP000739538"/>
    </source>
</evidence>
<dbReference type="InterPro" id="IPR014284">
    <property type="entry name" value="RNA_pol_sigma-70_dom"/>
</dbReference>
<feature type="domain" description="RNA polymerase sigma factor 70 region 4 type 2" evidence="6">
    <location>
        <begin position="118"/>
        <end position="169"/>
    </location>
</feature>
<dbReference type="InterPro" id="IPR013324">
    <property type="entry name" value="RNA_pol_sigma_r3/r4-like"/>
</dbReference>
<reference evidence="7" key="1">
    <citation type="submission" date="2020-04" db="EMBL/GenBank/DDBJ databases">
        <authorList>
            <person name="Zhang T."/>
        </authorList>
    </citation>
    <scope>NUCLEOTIDE SEQUENCE</scope>
    <source>
        <strain evidence="7">HKST-UBA02</strain>
    </source>
</reference>
<evidence type="ECO:0000256" key="2">
    <source>
        <dbReference type="ARBA" id="ARBA00023015"/>
    </source>
</evidence>
<dbReference type="GO" id="GO:0016987">
    <property type="term" value="F:sigma factor activity"/>
    <property type="evidence" value="ECO:0007669"/>
    <property type="project" value="UniProtKB-KW"/>
</dbReference>